<evidence type="ECO:0000313" key="2">
    <source>
        <dbReference type="EMBL" id="KAK8114114.1"/>
    </source>
</evidence>
<accession>A0AAW0QV65</accession>
<name>A0AAW0QV65_9PEZI</name>
<organism evidence="2 3">
    <name type="scientific">Apiospora kogelbergensis</name>
    <dbReference type="NCBI Taxonomy" id="1337665"/>
    <lineage>
        <taxon>Eukaryota</taxon>
        <taxon>Fungi</taxon>
        <taxon>Dikarya</taxon>
        <taxon>Ascomycota</taxon>
        <taxon>Pezizomycotina</taxon>
        <taxon>Sordariomycetes</taxon>
        <taxon>Xylariomycetidae</taxon>
        <taxon>Amphisphaeriales</taxon>
        <taxon>Apiosporaceae</taxon>
        <taxon>Apiospora</taxon>
    </lineage>
</organism>
<evidence type="ECO:0000313" key="3">
    <source>
        <dbReference type="Proteomes" id="UP001392437"/>
    </source>
</evidence>
<keyword evidence="3" id="KW-1185">Reference proteome</keyword>
<evidence type="ECO:0000256" key="1">
    <source>
        <dbReference type="SAM" id="MobiDB-lite"/>
    </source>
</evidence>
<feature type="region of interest" description="Disordered" evidence="1">
    <location>
        <begin position="1"/>
        <end position="24"/>
    </location>
</feature>
<dbReference type="EMBL" id="JAQQWP010000006">
    <property type="protein sequence ID" value="KAK8114114.1"/>
    <property type="molecule type" value="Genomic_DNA"/>
</dbReference>
<gene>
    <name evidence="2" type="ORF">PG999_006183</name>
</gene>
<sequence>MLTRKLASLHNKPEASAGPSMFGDGTLGGRSLNTAAAIGDFYRKQNMASPQHMRAVRVLRPKISGITVTVSPRHCLDHNHMKYLDSIEHPMRKTVLDMYASKADRPLWHTGGAFNEKPIVNSKAKRWIQRALREALLARGYDRDGRKINTRAPGPAVLYGTLKVVTSTPKVLCSHTFSDVLALLKQVLAAVEPTLTMHGNAHSRSQPVRGYNMQNHKRK</sequence>
<dbReference type="AlphaFoldDB" id="A0AAW0QV65"/>
<dbReference type="Proteomes" id="UP001392437">
    <property type="component" value="Unassembled WGS sequence"/>
</dbReference>
<feature type="region of interest" description="Disordered" evidence="1">
    <location>
        <begin position="198"/>
        <end position="219"/>
    </location>
</feature>
<protein>
    <submittedName>
        <fullName evidence="2">Uncharacterized protein</fullName>
    </submittedName>
</protein>
<proteinExistence type="predicted"/>
<reference evidence="2 3" key="1">
    <citation type="submission" date="2023-01" db="EMBL/GenBank/DDBJ databases">
        <title>Analysis of 21 Apiospora genomes using comparative genomics revels a genus with tremendous synthesis potential of carbohydrate active enzymes and secondary metabolites.</title>
        <authorList>
            <person name="Sorensen T."/>
        </authorList>
    </citation>
    <scope>NUCLEOTIDE SEQUENCE [LARGE SCALE GENOMIC DNA]</scope>
    <source>
        <strain evidence="2 3">CBS 117206</strain>
    </source>
</reference>
<comment type="caution">
    <text evidence="2">The sequence shown here is derived from an EMBL/GenBank/DDBJ whole genome shotgun (WGS) entry which is preliminary data.</text>
</comment>